<keyword evidence="3" id="KW-1185">Reference proteome</keyword>
<feature type="compositionally biased region" description="Basic and acidic residues" evidence="1">
    <location>
        <begin position="809"/>
        <end position="821"/>
    </location>
</feature>
<feature type="region of interest" description="Disordered" evidence="1">
    <location>
        <begin position="457"/>
        <end position="476"/>
    </location>
</feature>
<dbReference type="InterPro" id="IPR013783">
    <property type="entry name" value="Ig-like_fold"/>
</dbReference>
<feature type="region of interest" description="Disordered" evidence="1">
    <location>
        <begin position="1469"/>
        <end position="1507"/>
    </location>
</feature>
<feature type="region of interest" description="Disordered" evidence="1">
    <location>
        <begin position="1080"/>
        <end position="1115"/>
    </location>
</feature>
<feature type="region of interest" description="Disordered" evidence="1">
    <location>
        <begin position="2017"/>
        <end position="2064"/>
    </location>
</feature>
<feature type="region of interest" description="Disordered" evidence="1">
    <location>
        <begin position="2273"/>
        <end position="2292"/>
    </location>
</feature>
<feature type="region of interest" description="Disordered" evidence="1">
    <location>
        <begin position="736"/>
        <end position="755"/>
    </location>
</feature>
<feature type="region of interest" description="Disordered" evidence="1">
    <location>
        <begin position="794"/>
        <end position="830"/>
    </location>
</feature>
<sequence>MLSLHRLVHPTAPLPRQAEVKVIFNAAEPDEYRKALIIDATDGLAMAGPIQRHTLPLTAEAFEVQVMGAFAEAASSLLDFGTIRVAEVYRHSFHPSDTCSSILGAPQTPSLDYSLANTGKYPSRFEFVVHPRAAPFLTVEPAQGILGVGPKDNKATVQVHFHANREVSMPLDEAGQDLVYRLYENESPEAKVSATVPVPVKVQALYNRFRLSPASGLSFGPCLAAQKRARTFDLINTGPFELRFALLADGSPNPFAPDPQQPATAPGGARREPPKSAGGKKPAAPAPGPAKPAAKGAAAAAAPATLQVGPFTAGPAEGVVPVNGEVHFTVEFNPEGAQLVHEILRLVFQDCSPDDQPPAGLPYDLSGESCIPGIDTAHMDSVFEEQTIVPRLDLFSQTQRNVFAAHEQVFLFGPVLATQPVTQRFRLSNPFRVPAEVACAVRDKAAALLIAAAPSQAGGPPAPFEKTPRAVSAAKPAPKGGAAAAAAGADEAAGESGAVAFDVDQKKLVIPPREHRYVTVTFNPPSMRPYEAVFQALVEQSTSPHTRLVQFDVRGEGILPHVTVVEPRVDATATAGTAVMPSLAFPKLLVGRERTDQIVLRNEGPVTAEVRVDLPESPHFTVALGSGTLAPEGSTGAIRMSLEPQRSGSLQVRYHPTAPGSHQARVRLTTARNDFDETSVQLQGEAYAADVVFEGLPQPPQSYLARMAALAAAAQAASEPVKKGGAAAAAAGAKAGAPAAGGKGPATDPLASASTGGGPSGVDLLCFGDVAVGQTRQLAFTLRNCTEKSYRFAWDPTQPLPATPVADQPDAKSSRGPKVDPAKPAAKPAAGAPAAKAAAAAAAENAGPSLADFVITPRVGHLLPHGTKTFSMTYTSTGPIALNRVPYRCTLTPIIRQTAGGQGLDEEGQLAEWDDGMKSIRWSLEPEAPPPPPPAPVDPEPPFDPVLLPDGTSPAPTTTAEVQLLVTSDYSKCRLSRGRLAFRETMMFQARKASVALVNTGAIALHYVALVCSDGLLPRRPAHPAASAAAPAPAPAKATRPTSASQPPAPTNPAADLSADPALSLPPELACLPDGLLVPEAAAPPTDVGGDADDDERQKATPDQSPFKLAPTSGWVEPGETKEIEVTFAPLEAIAWDRLLSVRVDDMAPGTQGPRCILSGVATRPLCHFELAGSDYLTTRRSDELAGLKPIDPSTRVIEFESRGIRVRNTRRFYILNPTNIGFEYEWECVEPLLTVPTGAPAPASDPSSSTSAKPPATAAAAAAAATAGCPFRCQTRRGVVLPGKKSELTFEYVPETLDTVESLWMFHIREHKRSLPFLLVGQALEPRVSFARTHVNFQARLVGHSTTETVILQNLETVPFAFNFDMADLQAQLDLQRPGAGGEAGGSPAAAAKAVAAAGGQPVVVLSPTAGSVGPESQVAIQVRFTPVSEIAYNFNLSCLVRKKATKLNLNVKGEGYRVHETLTLEPAPELPGAPATAVSSPAAPRGTRAARLAAAPPPPPQTRPVVLRPVESADTATTRPSLLEFGVVQVQETRVRNVTISNAGTYPMDFRWVVGPTEAPQRRAASPSRLNLVRVVPDVGTVPKGERVTCAVSFKPVVTGPMAGYPLLCQITNGPTYAFAASGEGYRPHLEFSFTEHDFGAALLTPPTTTGEPSATAVPVPEAVLTITNSDTREVSYEPLFVGESDGSLRNDAAPTLLAPGQSRSTTFRFTPREVRSYGYKLPFLINGLVTMEVAIRGEGVAARVEATGEALTTTAAPVAGTITGPGGPLLILPAPPGCDPADLDQALCRRVSFGGLRCGQSVTRVFDVINRTRVPMPVDLTPNLAALRAMGITLSGIPLSPDPAPVLSRGQSLQISATFVPQGRQQNFLMPIVAACGGFTKPLCVLAGSCLGLEIKPDVTTVNFGPVAKGNRVTRVVRLDNTGDLVAHVTWDVDAMGSDFSVSPAVTSLRPGAEALNVSDIAKPACLLFPFPELTVSPHPPLPIPYQVELSLHPSRALPDLRLDSLLCFVSSRPHPAGTPFPPPPTRTSPSPSGPDTARPRTKTLLSRAPRQPASTEEPQDMQHIYFTLCGSGIDQAPEGEPLRLSTPVRQEATAEVQITNRSPVPWALHPGVTGDGFSGPAVLEVAPGATAACVVSYRPLRMTPPGKPSEGTLFVPLPDGSAVLRALIGEAKEPSPLASLDWSLDLRSQVTMQLPIKNWMKKAVRFRVELSLAEAGQTLGPMSNPIGLTLTGPPSIDVPPLQERTYRLMARALREGALAGQVKFVVESGEGVTPPPTASPPAPARGTPALLRRSQQGALPPPAAEPPVPSGPPEYAFYRVAVKAVAPAPPAPIQLRTTVRRPMTETVMVENPMPDLATSMQVQCPQPAVTFRPATLDLPPGGHGSVELTFVPLDEMSEETNLTVTSKELGAIAYPLQCVGTPAPAEKSLRAYGGLVVEYHVAIVVTRTSLASSQTQMFRFVSRYPGGRLDYQCKVAGEAPDLTAFRVAQPTVSANPAPSASEGVEVGVPVIFEPGALGASRATLTVASPQGGTFTCVLVGHCVPPSPQGPLLVRATGAATTVTIRNPFAAPAPFNLAFDNGAFSAKAQETVPPKKGTPVTIAYKPPAPGVAATGRLTVTSPSAPQCAWVYYLKGLP</sequence>
<proteinExistence type="predicted"/>
<accession>A0ABQ8UX09</accession>
<dbReference type="EMBL" id="JAPMOS010000005">
    <property type="protein sequence ID" value="KAJ4461899.1"/>
    <property type="molecule type" value="Genomic_DNA"/>
</dbReference>
<dbReference type="Gene3D" id="2.60.40.10">
    <property type="entry name" value="Immunoglobulins"/>
    <property type="match status" value="9"/>
</dbReference>
<feature type="compositionally biased region" description="Pro residues" evidence="1">
    <location>
        <begin position="927"/>
        <end position="944"/>
    </location>
</feature>
<reference evidence="2" key="1">
    <citation type="journal article" date="2022" name="bioRxiv">
        <title>Genomics of Preaxostyla Flagellates Illuminates Evolutionary Transitions and the Path Towards Mitochondrial Loss.</title>
        <authorList>
            <person name="Novak L.V.F."/>
            <person name="Treitli S.C."/>
            <person name="Pyrih J."/>
            <person name="Halakuc P."/>
            <person name="Pipaliya S.V."/>
            <person name="Vacek V."/>
            <person name="Brzon O."/>
            <person name="Soukal P."/>
            <person name="Eme L."/>
            <person name="Dacks J.B."/>
            <person name="Karnkowska A."/>
            <person name="Elias M."/>
            <person name="Hampl V."/>
        </authorList>
    </citation>
    <scope>NUCLEOTIDE SEQUENCE</scope>
    <source>
        <strain evidence="2">RCP-MX</strain>
    </source>
</reference>
<feature type="compositionally biased region" description="Pro residues" evidence="1">
    <location>
        <begin position="2020"/>
        <end position="2030"/>
    </location>
</feature>
<name>A0ABQ8UX09_9EUKA</name>
<feature type="compositionally biased region" description="Pro residues" evidence="1">
    <location>
        <begin position="2277"/>
        <end position="2287"/>
    </location>
</feature>
<dbReference type="PANTHER" id="PTHR23053">
    <property type="entry name" value="DLEC1 DELETED IN LUNG AND ESOPHAGEAL CANCER 1"/>
    <property type="match status" value="1"/>
</dbReference>
<protein>
    <submittedName>
        <fullName evidence="2">Hydrocephalus-inducing protein</fullName>
    </submittedName>
</protein>
<feature type="compositionally biased region" description="Low complexity" evidence="1">
    <location>
        <begin position="1469"/>
        <end position="1496"/>
    </location>
</feature>
<dbReference type="InterPro" id="IPR033305">
    <property type="entry name" value="Hydin-like"/>
</dbReference>
<comment type="caution">
    <text evidence="2">The sequence shown here is derived from an EMBL/GenBank/DDBJ whole genome shotgun (WGS) entry which is preliminary data.</text>
</comment>
<feature type="compositionally biased region" description="Low complexity" evidence="1">
    <location>
        <begin position="1023"/>
        <end position="1045"/>
    </location>
</feature>
<dbReference type="PANTHER" id="PTHR23053:SF0">
    <property type="entry name" value="HYDROCEPHALUS-INDUCING PROTEIN HOMOLOG"/>
    <property type="match status" value="1"/>
</dbReference>
<organism evidence="2 3">
    <name type="scientific">Paratrimastix pyriformis</name>
    <dbReference type="NCBI Taxonomy" id="342808"/>
    <lineage>
        <taxon>Eukaryota</taxon>
        <taxon>Metamonada</taxon>
        <taxon>Preaxostyla</taxon>
        <taxon>Paratrimastigidae</taxon>
        <taxon>Paratrimastix</taxon>
    </lineage>
</organism>
<feature type="region of interest" description="Disordered" evidence="1">
    <location>
        <begin position="1022"/>
        <end position="1060"/>
    </location>
</feature>
<evidence type="ECO:0000313" key="2">
    <source>
        <dbReference type="EMBL" id="KAJ4461899.1"/>
    </source>
</evidence>
<evidence type="ECO:0000313" key="3">
    <source>
        <dbReference type="Proteomes" id="UP001141327"/>
    </source>
</evidence>
<dbReference type="Proteomes" id="UP001141327">
    <property type="component" value="Unassembled WGS sequence"/>
</dbReference>
<feature type="region of interest" description="Disordered" evidence="1">
    <location>
        <begin position="922"/>
        <end position="957"/>
    </location>
</feature>
<feature type="region of interest" description="Disordered" evidence="1">
    <location>
        <begin position="251"/>
        <end position="296"/>
    </location>
</feature>
<evidence type="ECO:0000256" key="1">
    <source>
        <dbReference type="SAM" id="MobiDB-lite"/>
    </source>
</evidence>
<gene>
    <name evidence="2" type="ORF">PAPYR_1595</name>
</gene>